<reference evidence="1 2" key="1">
    <citation type="submission" date="2018-06" db="EMBL/GenBank/DDBJ databases">
        <authorList>
            <consortium name="Pathogen Informatics"/>
            <person name="Doyle S."/>
        </authorList>
    </citation>
    <scope>NUCLEOTIDE SEQUENCE [LARGE SCALE GENOMIC DNA]</scope>
    <source>
        <strain evidence="1 2">NCTC13102</strain>
    </source>
</reference>
<evidence type="ECO:0000313" key="2">
    <source>
        <dbReference type="Proteomes" id="UP000250166"/>
    </source>
</evidence>
<accession>A0A2X3BD98</accession>
<proteinExistence type="predicted"/>
<sequence>MTMSNLAYNFSNQPALFEVDCSVDLCENLVERKKRSADKERFYRIFGKEQCGFRR</sequence>
<evidence type="ECO:0000313" key="1">
    <source>
        <dbReference type="EMBL" id="SQB98593.1"/>
    </source>
</evidence>
<organism evidence="1 2">
    <name type="scientific">Helicobacter fennelliae</name>
    <dbReference type="NCBI Taxonomy" id="215"/>
    <lineage>
        <taxon>Bacteria</taxon>
        <taxon>Pseudomonadati</taxon>
        <taxon>Campylobacterota</taxon>
        <taxon>Epsilonproteobacteria</taxon>
        <taxon>Campylobacterales</taxon>
        <taxon>Helicobacteraceae</taxon>
        <taxon>Helicobacter</taxon>
    </lineage>
</organism>
<dbReference type="AlphaFoldDB" id="A0A2X3BD98"/>
<dbReference type="RefSeq" id="WP_181461824.1">
    <property type="nucleotide sequence ID" value="NZ_UAWL01000006.1"/>
</dbReference>
<name>A0A2X3BD98_9HELI</name>
<dbReference type="EMBL" id="UAWL01000006">
    <property type="protein sequence ID" value="SQB98593.1"/>
    <property type="molecule type" value="Genomic_DNA"/>
</dbReference>
<gene>
    <name evidence="1" type="ORF">NCTC13102_01057</name>
</gene>
<dbReference type="Proteomes" id="UP000250166">
    <property type="component" value="Unassembled WGS sequence"/>
</dbReference>
<protein>
    <submittedName>
        <fullName evidence="1">Uncharacterized protein</fullName>
    </submittedName>
</protein>